<dbReference type="InterPro" id="IPR000198">
    <property type="entry name" value="RhoGAP_dom"/>
</dbReference>
<dbReference type="InterPro" id="IPR008936">
    <property type="entry name" value="Rho_GTPase_activation_prot"/>
</dbReference>
<keyword evidence="2" id="KW-0687">Ribonucleoprotein</keyword>
<evidence type="ECO:0000256" key="2">
    <source>
        <dbReference type="ARBA" id="ARBA00023274"/>
    </source>
</evidence>
<dbReference type="GO" id="GO:0003735">
    <property type="term" value="F:structural constituent of ribosome"/>
    <property type="evidence" value="ECO:0007669"/>
    <property type="project" value="InterPro"/>
</dbReference>
<dbReference type="Gene3D" id="3.30.230.10">
    <property type="match status" value="1"/>
</dbReference>
<dbReference type="InterPro" id="IPR020568">
    <property type="entry name" value="Ribosomal_Su5_D2-typ_SF"/>
</dbReference>
<dbReference type="SUPFAM" id="SSF48350">
    <property type="entry name" value="GTPase activation domain, GAP"/>
    <property type="match status" value="1"/>
</dbReference>
<dbReference type="PANTHER" id="PTHR45899:SF2">
    <property type="entry name" value="RHO GTPASE ACTIVATING PROTEIN AT 15B, ISOFORM C"/>
    <property type="match status" value="1"/>
</dbReference>
<proteinExistence type="predicted"/>
<dbReference type="PANTHER" id="PTHR45899">
    <property type="entry name" value="RHO GTPASE ACTIVATING PROTEIN AT 15B, ISOFORM C"/>
    <property type="match status" value="1"/>
</dbReference>
<dbReference type="WBParaSite" id="ACRNAN_scaffold1698.g9529.t1">
    <property type="protein sequence ID" value="ACRNAN_scaffold1698.g9529.t1"/>
    <property type="gene ID" value="ACRNAN_scaffold1698.g9529"/>
</dbReference>
<evidence type="ECO:0000259" key="3">
    <source>
        <dbReference type="PROSITE" id="PS50238"/>
    </source>
</evidence>
<dbReference type="InterPro" id="IPR052227">
    <property type="entry name" value="Arf-Rho-GAP_ANK-PH_domain"/>
</dbReference>
<reference evidence="5" key="1">
    <citation type="submission" date="2022-11" db="UniProtKB">
        <authorList>
            <consortium name="WormBaseParasite"/>
        </authorList>
    </citation>
    <scope>IDENTIFICATION</scope>
</reference>
<dbReference type="SUPFAM" id="SSF54211">
    <property type="entry name" value="Ribosomal protein S5 domain 2-like"/>
    <property type="match status" value="1"/>
</dbReference>
<dbReference type="AlphaFoldDB" id="A0A914D2T6"/>
<dbReference type="SMART" id="SM00324">
    <property type="entry name" value="RhoGAP"/>
    <property type="match status" value="1"/>
</dbReference>
<dbReference type="GO" id="GO:0005737">
    <property type="term" value="C:cytoplasm"/>
    <property type="evidence" value="ECO:0007669"/>
    <property type="project" value="TreeGrafter"/>
</dbReference>
<evidence type="ECO:0000313" key="4">
    <source>
        <dbReference type="Proteomes" id="UP000887540"/>
    </source>
</evidence>
<dbReference type="Gene3D" id="1.10.555.10">
    <property type="entry name" value="Rho GTPase activation protein"/>
    <property type="match status" value="1"/>
</dbReference>
<dbReference type="Gene3D" id="3.10.20.90">
    <property type="entry name" value="Phosphatidylinositol 3-kinase Catalytic Subunit, Chain A, domain 1"/>
    <property type="match status" value="1"/>
</dbReference>
<dbReference type="GO" id="GO:0006412">
    <property type="term" value="P:translation"/>
    <property type="evidence" value="ECO:0007669"/>
    <property type="project" value="InterPro"/>
</dbReference>
<dbReference type="PROSITE" id="PS50238">
    <property type="entry name" value="RHOGAP"/>
    <property type="match status" value="1"/>
</dbReference>
<dbReference type="GO" id="GO:0007165">
    <property type="term" value="P:signal transduction"/>
    <property type="evidence" value="ECO:0007669"/>
    <property type="project" value="InterPro"/>
</dbReference>
<feature type="domain" description="Rho-GAP" evidence="3">
    <location>
        <begin position="305"/>
        <end position="497"/>
    </location>
</feature>
<dbReference type="GO" id="GO:1990904">
    <property type="term" value="C:ribonucleoprotein complex"/>
    <property type="evidence" value="ECO:0007669"/>
    <property type="project" value="UniProtKB-KW"/>
</dbReference>
<name>A0A914D2T6_9BILA</name>
<keyword evidence="1" id="KW-0689">Ribosomal protein</keyword>
<keyword evidence="4" id="KW-1185">Reference proteome</keyword>
<dbReference type="GO" id="GO:0005840">
    <property type="term" value="C:ribosome"/>
    <property type="evidence" value="ECO:0007669"/>
    <property type="project" value="UniProtKB-KW"/>
</dbReference>
<dbReference type="Proteomes" id="UP000887540">
    <property type="component" value="Unplaced"/>
</dbReference>
<dbReference type="Pfam" id="PF00620">
    <property type="entry name" value="RhoGAP"/>
    <property type="match status" value="1"/>
</dbReference>
<protein>
    <submittedName>
        <fullName evidence="5">Rho-GAP domain-containing protein</fullName>
    </submittedName>
</protein>
<dbReference type="InterPro" id="IPR029071">
    <property type="entry name" value="Ubiquitin-like_domsf"/>
</dbReference>
<dbReference type="Pfam" id="PF00380">
    <property type="entry name" value="Ribosomal_S9"/>
    <property type="match status" value="1"/>
</dbReference>
<dbReference type="GO" id="GO:0005547">
    <property type="term" value="F:phosphatidylinositol-3,4,5-trisphosphate binding"/>
    <property type="evidence" value="ECO:0007669"/>
    <property type="project" value="TreeGrafter"/>
</dbReference>
<organism evidence="4 5">
    <name type="scientific">Acrobeloides nanus</name>
    <dbReference type="NCBI Taxonomy" id="290746"/>
    <lineage>
        <taxon>Eukaryota</taxon>
        <taxon>Metazoa</taxon>
        <taxon>Ecdysozoa</taxon>
        <taxon>Nematoda</taxon>
        <taxon>Chromadorea</taxon>
        <taxon>Rhabditida</taxon>
        <taxon>Tylenchina</taxon>
        <taxon>Cephalobomorpha</taxon>
        <taxon>Cephaloboidea</taxon>
        <taxon>Cephalobidae</taxon>
        <taxon>Acrobeloides</taxon>
    </lineage>
</organism>
<sequence>MEEDLNSNNSFTIEALDDQLSYTSSITSQKTPTSSFSNGHSYNNYEELPSLSAGVSLENPNFSEPNEHLRQTYIEPLVYSEKSEGESICCAGWASISGLKKESQRFWAIIRKNKLLLMEDDETDETETTLPHFDLSNLIYVGGCINEKNALNLAFKDVSQCKISTIKLVPEDNADFWLVLLAKSICPVNETLQNTTNEVSACGNLWIRQGVTGIWTEGWAKVHNHHMFYWIQGFDVLFEADLRKSLIIKRDVPKSDWCNRIEHSSSLGPLLLVQHGSSIYVQSEFDQCTNLWFEFLQNEITQPGKTLESSRLTSDDVPIIVDKCIQFITTYGINQQGIYRKNGSASEARILFEELKRDPINAHLKPVTDETVNAVADILRSYFRQLESPLIPVRFHEQLYQISEMTDLPQKPNLYYDVLCQLPTVHLNTLRKLLDHLKEVTSHANINLATVENLSKVFGPTVFTVDKFNEATIDTYSKTARQIFVMRDLLKHYTEIFQPSEVEIQKKLKMDEFQEKANLKTPAKGFLFPIHLYERDNKCFNVQTDWQASDVISFKLKKLNMESFFSSYALFEVVKNGQLERRICGNETINSIVFGRWLEWEHPECFILMKKDSYPFQPHNIRAFVEDVKIAEPGSKSFKSAQLKNECSTRVIQYSKNLKSQNEWNIDKMVWFLGHEADRKPPHPYTLTFLLTDKSKYKTKRRPGTNITFPKVKKYDSVSKTIYGTETKVGMRSSLSFFPSKYPSTPELVMATTAAKTRMKKLTWMLNRYIEYRKRYDTLITKRTEEFEMGKSLLAQMMGWEKGQVSQRDVDTAIEYLFPSGLFEKKARPTMKPPEEYTPKIPMFDFDQLGRPDNGLFYTHLPNFYAIMSEVGQKSLDLIRHHDEQIRVTGKTPEELFPKHLAINLYGSKWISKEVLVKRIGEKLTETQYASLIQALEHLASLPNSYMELTLINKFRKGISETTKPASLWDVRKLPIVHEKFNEKQEKIRHVLAKTYVKRTDVEVMVTEPGTGQYTVDGHGLDSYRSLMAREIFLSPLVMTNLLGKVDVKAKIVFGPGGLSVVPRAVRHGVSLALLQLFPETFNVLNYSGLLTRDPRVRERDKINHKGPRAKWPFKKR</sequence>
<dbReference type="InterPro" id="IPR014721">
    <property type="entry name" value="Ribsml_uS5_D2-typ_fold_subgr"/>
</dbReference>
<accession>A0A914D2T6</accession>
<evidence type="ECO:0000256" key="1">
    <source>
        <dbReference type="ARBA" id="ARBA00022980"/>
    </source>
</evidence>
<dbReference type="InterPro" id="IPR000754">
    <property type="entry name" value="Ribosomal_uS9"/>
</dbReference>
<evidence type="ECO:0000313" key="5">
    <source>
        <dbReference type="WBParaSite" id="ACRNAN_scaffold1698.g9529.t1"/>
    </source>
</evidence>
<dbReference type="SUPFAM" id="SSF54236">
    <property type="entry name" value="Ubiquitin-like"/>
    <property type="match status" value="1"/>
</dbReference>